<feature type="region of interest" description="Disordered" evidence="1">
    <location>
        <begin position="214"/>
        <end position="253"/>
    </location>
</feature>
<accession>A0A7J6N1D7</accession>
<reference evidence="2 3" key="1">
    <citation type="submission" date="2020-04" db="EMBL/GenBank/DDBJ databases">
        <title>Perkinsus chesapeaki whole genome sequence.</title>
        <authorList>
            <person name="Bogema D.R."/>
        </authorList>
    </citation>
    <scope>NUCLEOTIDE SEQUENCE [LARGE SCALE GENOMIC DNA]</scope>
    <source>
        <strain evidence="2">ATCC PRA-425</strain>
    </source>
</reference>
<feature type="region of interest" description="Disordered" evidence="1">
    <location>
        <begin position="103"/>
        <end position="124"/>
    </location>
</feature>
<organism evidence="2 3">
    <name type="scientific">Perkinsus chesapeaki</name>
    <name type="common">Clam parasite</name>
    <name type="synonym">Perkinsus andrewsi</name>
    <dbReference type="NCBI Taxonomy" id="330153"/>
    <lineage>
        <taxon>Eukaryota</taxon>
        <taxon>Sar</taxon>
        <taxon>Alveolata</taxon>
        <taxon>Perkinsozoa</taxon>
        <taxon>Perkinsea</taxon>
        <taxon>Perkinsida</taxon>
        <taxon>Perkinsidae</taxon>
        <taxon>Perkinsus</taxon>
    </lineage>
</organism>
<proteinExistence type="predicted"/>
<gene>
    <name evidence="2" type="ORF">FOL47_004594</name>
</gene>
<comment type="caution">
    <text evidence="2">The sequence shown here is derived from an EMBL/GenBank/DDBJ whole genome shotgun (WGS) entry which is preliminary data.</text>
</comment>
<feature type="region of interest" description="Disordered" evidence="1">
    <location>
        <begin position="364"/>
        <end position="390"/>
    </location>
</feature>
<dbReference type="Proteomes" id="UP000591131">
    <property type="component" value="Unassembled WGS sequence"/>
</dbReference>
<dbReference type="OrthoDB" id="10448015at2759"/>
<feature type="region of interest" description="Disordered" evidence="1">
    <location>
        <begin position="165"/>
        <end position="186"/>
    </location>
</feature>
<dbReference type="AlphaFoldDB" id="A0A7J6N1D7"/>
<name>A0A7J6N1D7_PERCH</name>
<sequence length="501" mass="56870">MRLYKVSPVPLTGYAKLHRPDIARLMRPISAARLAREEQKREDLRQARLRAEQKPNPDWKAADAFPRTFEERSIYSASKGRRRKDSNTSFRVPAWAPACVSDQGPYIDPSERKSEGSQFKPSGGHREFSYLRPLAATDSDVRLSDFYRPVMVAFSKEGGYESFQGFHTDRRRLRPGRPRSAGQRLTQTDCGAAVPWSELMYIREACEARGDSKVHISTSPPLLKCPGPEADYGPGDREPLRLISPQDLVPKSQPVLLERDALTDDKGDPKPPPVSELRHQLFDNPLATSNKDLVKISPPPKLPNEPNYVPPPPKGTCKVNPRGYVCVAMDLETKVTHELPALPGELLKCYPTVKYTHYEGRLIGPPHDGGHEAPVLPHSESDPDPRYKYHPKSHPSPMARCCNGKITGPWSIHPPPCEADEAYYYWTHAHDHELPIEKFIKHDPAVDDKLAMSTYMLPIGHRQRIKALWRSRQEDYAIADYLMKHWWRHKTYPPLAGDLCE</sequence>
<evidence type="ECO:0000313" key="3">
    <source>
        <dbReference type="Proteomes" id="UP000591131"/>
    </source>
</evidence>
<keyword evidence="3" id="KW-1185">Reference proteome</keyword>
<protein>
    <submittedName>
        <fullName evidence="2">Uncharacterized protein</fullName>
    </submittedName>
</protein>
<evidence type="ECO:0000313" key="2">
    <source>
        <dbReference type="EMBL" id="KAF4676891.1"/>
    </source>
</evidence>
<dbReference type="EMBL" id="JAAPAO010000026">
    <property type="protein sequence ID" value="KAF4676891.1"/>
    <property type="molecule type" value="Genomic_DNA"/>
</dbReference>
<evidence type="ECO:0000256" key="1">
    <source>
        <dbReference type="SAM" id="MobiDB-lite"/>
    </source>
</evidence>